<comment type="caution">
    <text evidence="1">The sequence shown here is derived from an EMBL/GenBank/DDBJ whole genome shotgun (WGS) entry which is preliminary data.</text>
</comment>
<name>A0A371E6T4_MUCPR</name>
<dbReference type="EMBL" id="QJKJ01015942">
    <property type="protein sequence ID" value="RDX61745.1"/>
    <property type="molecule type" value="Genomic_DNA"/>
</dbReference>
<gene>
    <name evidence="1" type="ORF">CR513_60000</name>
</gene>
<protein>
    <submittedName>
        <fullName evidence="1">Uncharacterized protein</fullName>
    </submittedName>
</protein>
<dbReference type="OrthoDB" id="1751476at2759"/>
<dbReference type="Proteomes" id="UP000257109">
    <property type="component" value="Unassembled WGS sequence"/>
</dbReference>
<organism evidence="1 2">
    <name type="scientific">Mucuna pruriens</name>
    <name type="common">Velvet bean</name>
    <name type="synonym">Dolichos pruriens</name>
    <dbReference type="NCBI Taxonomy" id="157652"/>
    <lineage>
        <taxon>Eukaryota</taxon>
        <taxon>Viridiplantae</taxon>
        <taxon>Streptophyta</taxon>
        <taxon>Embryophyta</taxon>
        <taxon>Tracheophyta</taxon>
        <taxon>Spermatophyta</taxon>
        <taxon>Magnoliopsida</taxon>
        <taxon>eudicotyledons</taxon>
        <taxon>Gunneridae</taxon>
        <taxon>Pentapetalae</taxon>
        <taxon>rosids</taxon>
        <taxon>fabids</taxon>
        <taxon>Fabales</taxon>
        <taxon>Fabaceae</taxon>
        <taxon>Papilionoideae</taxon>
        <taxon>50 kb inversion clade</taxon>
        <taxon>NPAAA clade</taxon>
        <taxon>indigoferoid/millettioid clade</taxon>
        <taxon>Phaseoleae</taxon>
        <taxon>Mucuna</taxon>
    </lineage>
</organism>
<evidence type="ECO:0000313" key="1">
    <source>
        <dbReference type="EMBL" id="RDX61745.1"/>
    </source>
</evidence>
<accession>A0A371E6T4</accession>
<reference evidence="1" key="1">
    <citation type="submission" date="2018-05" db="EMBL/GenBank/DDBJ databases">
        <title>Draft genome of Mucuna pruriens seed.</title>
        <authorList>
            <person name="Nnadi N.E."/>
            <person name="Vos R."/>
            <person name="Hasami M.H."/>
            <person name="Devisetty U.K."/>
            <person name="Aguiy J.C."/>
        </authorList>
    </citation>
    <scope>NUCLEOTIDE SEQUENCE [LARGE SCALE GENOMIC DNA]</scope>
    <source>
        <strain evidence="1">JCA_2017</strain>
    </source>
</reference>
<feature type="non-terminal residue" evidence="1">
    <location>
        <position position="1"/>
    </location>
</feature>
<evidence type="ECO:0000313" key="2">
    <source>
        <dbReference type="Proteomes" id="UP000257109"/>
    </source>
</evidence>
<dbReference type="AlphaFoldDB" id="A0A371E6T4"/>
<proteinExistence type="predicted"/>
<keyword evidence="2" id="KW-1185">Reference proteome</keyword>
<sequence>MKRKKIQYILLPPIWILIPKLTKLSFQDILNTSKAYKEFNSRTLVVEESVHVKFNDGLTSNKRLLELEEDFAYIQIGLSDKPINAPKPSYARAIQ</sequence>